<accession>A0ABU6XA61</accession>
<gene>
    <name evidence="1" type="ORF">PIB30_029574</name>
</gene>
<proteinExistence type="predicted"/>
<reference evidence="1 2" key="1">
    <citation type="journal article" date="2023" name="Plants (Basel)">
        <title>Bridging the Gap: Combining Genomics and Transcriptomics Approaches to Understand Stylosanthes scabra, an Orphan Legume from the Brazilian Caatinga.</title>
        <authorList>
            <person name="Ferreira-Neto J.R.C."/>
            <person name="da Silva M.D."/>
            <person name="Binneck E."/>
            <person name="de Melo N.F."/>
            <person name="da Silva R.H."/>
            <person name="de Melo A.L.T.M."/>
            <person name="Pandolfi V."/>
            <person name="Bustamante F.O."/>
            <person name="Brasileiro-Vidal A.C."/>
            <person name="Benko-Iseppon A.M."/>
        </authorList>
    </citation>
    <scope>NUCLEOTIDE SEQUENCE [LARGE SCALE GENOMIC DNA]</scope>
    <source>
        <tissue evidence="1">Leaves</tissue>
    </source>
</reference>
<dbReference type="EMBL" id="JASCZI010211569">
    <property type="protein sequence ID" value="MED6194547.1"/>
    <property type="molecule type" value="Genomic_DNA"/>
</dbReference>
<comment type="caution">
    <text evidence="1">The sequence shown here is derived from an EMBL/GenBank/DDBJ whole genome shotgun (WGS) entry which is preliminary data.</text>
</comment>
<evidence type="ECO:0000313" key="1">
    <source>
        <dbReference type="EMBL" id="MED6194547.1"/>
    </source>
</evidence>
<dbReference type="Proteomes" id="UP001341840">
    <property type="component" value="Unassembled WGS sequence"/>
</dbReference>
<sequence>METQLSTIADLVTRLTIQLSHNNPNTSQPLIDISYEEDGAFEKVNEQEMEVEVQAYEEVDDNEQEMEVEKAYKGLRFDKPESKGLKATLAHPLGTSLSNLPSNSPFEWVTISCVNFLGSHQYVLLETDGQLRTLCRMLKRDKLVVNERISRLEV</sequence>
<evidence type="ECO:0000313" key="2">
    <source>
        <dbReference type="Proteomes" id="UP001341840"/>
    </source>
</evidence>
<organism evidence="1 2">
    <name type="scientific">Stylosanthes scabra</name>
    <dbReference type="NCBI Taxonomy" id="79078"/>
    <lineage>
        <taxon>Eukaryota</taxon>
        <taxon>Viridiplantae</taxon>
        <taxon>Streptophyta</taxon>
        <taxon>Embryophyta</taxon>
        <taxon>Tracheophyta</taxon>
        <taxon>Spermatophyta</taxon>
        <taxon>Magnoliopsida</taxon>
        <taxon>eudicotyledons</taxon>
        <taxon>Gunneridae</taxon>
        <taxon>Pentapetalae</taxon>
        <taxon>rosids</taxon>
        <taxon>fabids</taxon>
        <taxon>Fabales</taxon>
        <taxon>Fabaceae</taxon>
        <taxon>Papilionoideae</taxon>
        <taxon>50 kb inversion clade</taxon>
        <taxon>dalbergioids sensu lato</taxon>
        <taxon>Dalbergieae</taxon>
        <taxon>Pterocarpus clade</taxon>
        <taxon>Stylosanthes</taxon>
    </lineage>
</organism>
<keyword evidence="2" id="KW-1185">Reference proteome</keyword>
<protein>
    <submittedName>
        <fullName evidence="1">Uncharacterized protein</fullName>
    </submittedName>
</protein>
<name>A0ABU6XA61_9FABA</name>